<feature type="chain" id="PRO_5003335945" evidence="1">
    <location>
        <begin position="32"/>
        <end position="151"/>
    </location>
</feature>
<gene>
    <name evidence="3" type="ordered locus">Isova_1105</name>
</gene>
<dbReference type="InterPro" id="IPR010895">
    <property type="entry name" value="CHRD"/>
</dbReference>
<proteinExistence type="predicted"/>
<organism evidence="4">
    <name type="scientific">Isoptericola variabilis (strain 225)</name>
    <dbReference type="NCBI Taxonomy" id="743718"/>
    <lineage>
        <taxon>Bacteria</taxon>
        <taxon>Bacillati</taxon>
        <taxon>Actinomycetota</taxon>
        <taxon>Actinomycetes</taxon>
        <taxon>Micrococcales</taxon>
        <taxon>Promicromonosporaceae</taxon>
        <taxon>Isoptericola</taxon>
    </lineage>
</organism>
<accession>F6FRB9</accession>
<reference evidence="3 4" key="1">
    <citation type="submission" date="2011-05" db="EMBL/GenBank/DDBJ databases">
        <title>Complete sequence of Isoptericola variabilis 225.</title>
        <authorList>
            <consortium name="US DOE Joint Genome Institute"/>
            <person name="Lucas S."/>
            <person name="Han J."/>
            <person name="Lapidus A."/>
            <person name="Cheng J.-F."/>
            <person name="Goodwin L."/>
            <person name="Pitluck S."/>
            <person name="Peters L."/>
            <person name="Mikhailova N."/>
            <person name="Zeytun A."/>
            <person name="Han C."/>
            <person name="Tapia R."/>
            <person name="Land M."/>
            <person name="Hauser L."/>
            <person name="Kyrpides N."/>
            <person name="Ivanova N."/>
            <person name="Pagani I."/>
            <person name="Siebers A."/>
            <person name="Allgaier M."/>
            <person name="Thelen M."/>
            <person name="Hugenholtz P."/>
            <person name="Gladden J."/>
            <person name="Woyke T."/>
        </authorList>
    </citation>
    <scope>NUCLEOTIDE SEQUENCE [LARGE SCALE GENOMIC DNA]</scope>
    <source>
        <strain evidence="4">225</strain>
    </source>
</reference>
<evidence type="ECO:0000259" key="2">
    <source>
        <dbReference type="SMART" id="SM00754"/>
    </source>
</evidence>
<dbReference type="EMBL" id="CP002810">
    <property type="protein sequence ID" value="AEG43880.1"/>
    <property type="molecule type" value="Genomic_DNA"/>
</dbReference>
<feature type="signal peptide" evidence="1">
    <location>
        <begin position="1"/>
        <end position="31"/>
    </location>
</feature>
<keyword evidence="1" id="KW-0732">Signal</keyword>
<dbReference type="PROSITE" id="PS51318">
    <property type="entry name" value="TAT"/>
    <property type="match status" value="1"/>
</dbReference>
<dbReference type="Pfam" id="PF07452">
    <property type="entry name" value="CHRD"/>
    <property type="match status" value="1"/>
</dbReference>
<dbReference type="InterPro" id="IPR006311">
    <property type="entry name" value="TAT_signal"/>
</dbReference>
<sequence length="151" mass="15942">MSKYSRSLVRRGALVAALGLAAAAVSMPAVGASNQIPLNTGQEAASQGIPVNTGAHGWFTYSIEGDELCYTLMVDGLSSPATNAHIHVGPRTVIGPPVVQLDFERTTSFTVSECVMPAPEVLAAIEENPKSYYVNVHSGMFPVGELRGQLR</sequence>
<name>F6FRB9_ISOV2</name>
<dbReference type="SMART" id="SM00754">
    <property type="entry name" value="CHRD"/>
    <property type="match status" value="1"/>
</dbReference>
<dbReference type="AlphaFoldDB" id="F6FRB9"/>
<evidence type="ECO:0000256" key="1">
    <source>
        <dbReference type="SAM" id="SignalP"/>
    </source>
</evidence>
<dbReference type="KEGG" id="iva:Isova_1105"/>
<evidence type="ECO:0000313" key="3">
    <source>
        <dbReference type="EMBL" id="AEG43880.1"/>
    </source>
</evidence>
<feature type="domain" description="CHRD" evidence="2">
    <location>
        <begin position="25"/>
        <end position="151"/>
    </location>
</feature>
<protein>
    <submittedName>
        <fullName evidence="3">CHRD domain containing protein</fullName>
    </submittedName>
</protein>
<keyword evidence="4" id="KW-1185">Reference proteome</keyword>
<dbReference type="Proteomes" id="UP000009236">
    <property type="component" value="Chromosome"/>
</dbReference>
<dbReference type="STRING" id="743718.Isova_1105"/>
<dbReference type="HOGENOM" id="CLU_107551_2_0_11"/>
<evidence type="ECO:0000313" key="4">
    <source>
        <dbReference type="Proteomes" id="UP000009236"/>
    </source>
</evidence>
<dbReference type="RefSeq" id="WP_013838272.1">
    <property type="nucleotide sequence ID" value="NC_015588.1"/>
</dbReference>